<dbReference type="Proteomes" id="UP000321917">
    <property type="component" value="Unassembled WGS sequence"/>
</dbReference>
<protein>
    <submittedName>
        <fullName evidence="3">Uncharacterized protein</fullName>
    </submittedName>
</protein>
<evidence type="ECO:0000313" key="5">
    <source>
        <dbReference type="Proteomes" id="UP000321917"/>
    </source>
</evidence>
<keyword evidence="1" id="KW-0732">Signal</keyword>
<dbReference type="OrthoDB" id="6402630at2"/>
<evidence type="ECO:0000313" key="4">
    <source>
        <dbReference type="Proteomes" id="UP000321525"/>
    </source>
</evidence>
<organism evidence="3 5">
    <name type="scientific">Colwellia hornerae</name>
    <dbReference type="NCBI Taxonomy" id="89402"/>
    <lineage>
        <taxon>Bacteria</taxon>
        <taxon>Pseudomonadati</taxon>
        <taxon>Pseudomonadota</taxon>
        <taxon>Gammaproteobacteria</taxon>
        <taxon>Alteromonadales</taxon>
        <taxon>Colwelliaceae</taxon>
        <taxon>Colwellia</taxon>
    </lineage>
</organism>
<dbReference type="Proteomes" id="UP000321525">
    <property type="component" value="Unassembled WGS sequence"/>
</dbReference>
<sequence length="237" mass="26463">MLFAAMLSVSVVATSAATVHHTPSFKVVNQAESAQVFPLNTELPFRLWKKACHRALSYPLRVEKQQQLAKQLNLTLPDKINYATSHLSNYQEKRIEGGLSCSGLVTETKPDLNKAMLALINAWWALEQGETKFLKPLLQLSMANLATRNDSIILIASQTGGKKGKEIFEQQANDINLLLNASKAALASFWLEQGNYQPAIDMLANCDSKTCYQLQRKVNMQKELKDEQTADDLASYF</sequence>
<comment type="caution">
    <text evidence="3">The sequence shown here is derived from an EMBL/GenBank/DDBJ whole genome shotgun (WGS) entry which is preliminary data.</text>
</comment>
<feature type="chain" id="PRO_5022964126" evidence="1">
    <location>
        <begin position="17"/>
        <end position="237"/>
    </location>
</feature>
<reference evidence="3 5" key="1">
    <citation type="submission" date="2019-07" db="EMBL/GenBank/DDBJ databases">
        <title>Genomes of sea-ice associated Colwellia species.</title>
        <authorList>
            <person name="Bowman J.P."/>
        </authorList>
    </citation>
    <scope>NUCLEOTIDE SEQUENCE [LARGE SCALE GENOMIC DNA]</scope>
    <source>
        <strain evidence="2 4">ACAM 607</strain>
        <strain evidence="3 5">IC036</strain>
    </source>
</reference>
<gene>
    <name evidence="2" type="ORF">ESZ26_03230</name>
    <name evidence="3" type="ORF">ESZ27_00135</name>
</gene>
<feature type="signal peptide" evidence="1">
    <location>
        <begin position="1"/>
        <end position="16"/>
    </location>
</feature>
<evidence type="ECO:0000313" key="3">
    <source>
        <dbReference type="EMBL" id="TWX72254.1"/>
    </source>
</evidence>
<dbReference type="RefSeq" id="WP_146797715.1">
    <property type="nucleotide sequence ID" value="NZ_VOLP01000004.1"/>
</dbReference>
<accession>A0A5C6QTH9</accession>
<dbReference type="EMBL" id="VOLR01000003">
    <property type="protein sequence ID" value="TWX62414.1"/>
    <property type="molecule type" value="Genomic_DNA"/>
</dbReference>
<proteinExistence type="predicted"/>
<dbReference type="EMBL" id="VOLQ01000001">
    <property type="protein sequence ID" value="TWX72254.1"/>
    <property type="molecule type" value="Genomic_DNA"/>
</dbReference>
<dbReference type="AlphaFoldDB" id="A0A5C6QTH9"/>
<evidence type="ECO:0000313" key="2">
    <source>
        <dbReference type="EMBL" id="TWX62414.1"/>
    </source>
</evidence>
<evidence type="ECO:0000256" key="1">
    <source>
        <dbReference type="SAM" id="SignalP"/>
    </source>
</evidence>
<keyword evidence="4" id="KW-1185">Reference proteome</keyword>
<name>A0A5C6QTH9_9GAMM</name>